<feature type="domain" description="NAD-dependent epimerase/dehydratase" evidence="2">
    <location>
        <begin position="13"/>
        <end position="178"/>
    </location>
</feature>
<evidence type="ECO:0000256" key="1">
    <source>
        <dbReference type="ARBA" id="ARBA00007637"/>
    </source>
</evidence>
<evidence type="ECO:0000313" key="4">
    <source>
        <dbReference type="Proteomes" id="UP000239203"/>
    </source>
</evidence>
<dbReference type="PANTHER" id="PTHR43000">
    <property type="entry name" value="DTDP-D-GLUCOSE 4,6-DEHYDRATASE-RELATED"/>
    <property type="match status" value="1"/>
</dbReference>
<dbReference type="AlphaFoldDB" id="A0A2S6GTJ8"/>
<gene>
    <name evidence="3" type="ORF">CLV40_105236</name>
</gene>
<dbReference type="Proteomes" id="UP000239203">
    <property type="component" value="Unassembled WGS sequence"/>
</dbReference>
<dbReference type="Pfam" id="PF01370">
    <property type="entry name" value="Epimerase"/>
    <property type="match status" value="1"/>
</dbReference>
<keyword evidence="4" id="KW-1185">Reference proteome</keyword>
<organism evidence="3 4">
    <name type="scientific">Actinokineospora auranticolor</name>
    <dbReference type="NCBI Taxonomy" id="155976"/>
    <lineage>
        <taxon>Bacteria</taxon>
        <taxon>Bacillati</taxon>
        <taxon>Actinomycetota</taxon>
        <taxon>Actinomycetes</taxon>
        <taxon>Pseudonocardiales</taxon>
        <taxon>Pseudonocardiaceae</taxon>
        <taxon>Actinokineospora</taxon>
    </lineage>
</organism>
<reference evidence="3 4" key="1">
    <citation type="submission" date="2018-02" db="EMBL/GenBank/DDBJ databases">
        <title>Genomic Encyclopedia of Archaeal and Bacterial Type Strains, Phase II (KMG-II): from individual species to whole genera.</title>
        <authorList>
            <person name="Goeker M."/>
        </authorList>
    </citation>
    <scope>NUCLEOTIDE SEQUENCE [LARGE SCALE GENOMIC DNA]</scope>
    <source>
        <strain evidence="3 4">YU 961-1</strain>
    </source>
</reference>
<dbReference type="EMBL" id="PTIX01000005">
    <property type="protein sequence ID" value="PPK68507.1"/>
    <property type="molecule type" value="Genomic_DNA"/>
</dbReference>
<comment type="similarity">
    <text evidence="1">Belongs to the NAD(P)-dependent epimerase/dehydratase family.</text>
</comment>
<name>A0A2S6GTJ8_9PSEU</name>
<evidence type="ECO:0000313" key="3">
    <source>
        <dbReference type="EMBL" id="PPK68507.1"/>
    </source>
</evidence>
<evidence type="ECO:0000259" key="2">
    <source>
        <dbReference type="Pfam" id="PF01370"/>
    </source>
</evidence>
<accession>A0A2S6GTJ8</accession>
<dbReference type="OrthoDB" id="3360397at2"/>
<proteinExistence type="inferred from homology"/>
<dbReference type="RefSeq" id="WP_104478967.1">
    <property type="nucleotide sequence ID" value="NZ_CP154825.1"/>
</dbReference>
<dbReference type="InterPro" id="IPR001509">
    <property type="entry name" value="Epimerase_deHydtase"/>
</dbReference>
<protein>
    <submittedName>
        <fullName evidence="3">Nucleoside-diphosphate-sugar epimerase</fullName>
    </submittedName>
</protein>
<dbReference type="InterPro" id="IPR036291">
    <property type="entry name" value="NAD(P)-bd_dom_sf"/>
</dbReference>
<dbReference type="Gene3D" id="3.40.50.720">
    <property type="entry name" value="NAD(P)-binding Rossmann-like Domain"/>
    <property type="match status" value="1"/>
</dbReference>
<sequence length="279" mass="29984">MEIIGHGFIADHARRYFGDRHPDTTLIAAGVSSVLVTDVSAFEREATLVYETLRRCRAEGRTAVFLSTASPGMYGAPDSPGTESGPVFPLTPYGKHKLALESVCATSGARWLVLRLAHLVGAGQQRHQLMPSLIRQLLSGSITVHSGVARDLLDITDMVRILGFLRDDDVRGEVVNVASGRPVSIEDVVDGLEQRLGTRAERSLVEMPTKRAVVSVAKLRALVPAVDGFGFGPGYLSALLDRHVGALAAPAYQDLARQAPDPWLAASGQAGSDNLRERR</sequence>
<comment type="caution">
    <text evidence="3">The sequence shown here is derived from an EMBL/GenBank/DDBJ whole genome shotgun (WGS) entry which is preliminary data.</text>
</comment>
<dbReference type="SUPFAM" id="SSF51735">
    <property type="entry name" value="NAD(P)-binding Rossmann-fold domains"/>
    <property type="match status" value="1"/>
</dbReference>